<gene>
    <name evidence="2" type="ORF">NCGR_LOCUS30118</name>
</gene>
<reference evidence="2" key="1">
    <citation type="submission" date="2020-10" db="EMBL/GenBank/DDBJ databases">
        <authorList>
            <person name="Han B."/>
            <person name="Lu T."/>
            <person name="Zhao Q."/>
            <person name="Huang X."/>
            <person name="Zhao Y."/>
        </authorList>
    </citation>
    <scope>NUCLEOTIDE SEQUENCE</scope>
</reference>
<comment type="caution">
    <text evidence="2">The sequence shown here is derived from an EMBL/GenBank/DDBJ whole genome shotgun (WGS) entry which is preliminary data.</text>
</comment>
<evidence type="ECO:0000313" key="3">
    <source>
        <dbReference type="Proteomes" id="UP000604825"/>
    </source>
</evidence>
<dbReference type="InterPro" id="IPR011692">
    <property type="entry name" value="Stress_up-reg_Nod19"/>
</dbReference>
<organism evidence="2 3">
    <name type="scientific">Miscanthus lutarioriparius</name>
    <dbReference type="NCBI Taxonomy" id="422564"/>
    <lineage>
        <taxon>Eukaryota</taxon>
        <taxon>Viridiplantae</taxon>
        <taxon>Streptophyta</taxon>
        <taxon>Embryophyta</taxon>
        <taxon>Tracheophyta</taxon>
        <taxon>Spermatophyta</taxon>
        <taxon>Magnoliopsida</taxon>
        <taxon>Liliopsida</taxon>
        <taxon>Poales</taxon>
        <taxon>Poaceae</taxon>
        <taxon>PACMAD clade</taxon>
        <taxon>Panicoideae</taxon>
        <taxon>Andropogonodae</taxon>
        <taxon>Andropogoneae</taxon>
        <taxon>Saccharinae</taxon>
        <taxon>Miscanthus</taxon>
    </lineage>
</organism>
<proteinExistence type="predicted"/>
<dbReference type="OrthoDB" id="1923469at2759"/>
<evidence type="ECO:0000313" key="2">
    <source>
        <dbReference type="EMBL" id="CAD6245833.1"/>
    </source>
</evidence>
<sequence length="396" mass="42993">MKTAALLVLMLLALSSAAGATGGRHHPLPSSEALDSATFLSPPFFLRPGSVANKYYHDIAFSRGNIAGFKGEVVDERGAPVPLHETYLRHWVVRSYYYAAENATARPATILARNAGVCEGDTHTATWLPDPYAVEAGDPAAPPEGYVERWMLNVHAIDTRGTVDKVACTECRYIHIGACSFAFDLHNWVFWHSDGRGIPGDYAGGLRCSYDQTRCKVEEGFAGGGEARKLFFRYTVVWLDWSDVAAAAAVVPVRIYIFDVTHRAMPVGCMVEYDVEECSATEKRAKSDCARAREGDQAGAAAWRRPRDGRLLCKSTPIYGGGVEAGDEAGYVVGMTTCYPKLGTVRVRDGEVLTVVSNYSSERRHTGVMGLFAVLVADRPEQQPAAPSSSVSSNLL</sequence>
<name>A0A811PRB3_9POAL</name>
<dbReference type="PANTHER" id="PTHR33390">
    <property type="entry name" value="STRESS UP-REGULATED NOD 19 PROTEIN"/>
    <property type="match status" value="1"/>
</dbReference>
<accession>A0A811PRB3</accession>
<evidence type="ECO:0000256" key="1">
    <source>
        <dbReference type="SAM" id="SignalP"/>
    </source>
</evidence>
<keyword evidence="3" id="KW-1185">Reference proteome</keyword>
<dbReference type="Proteomes" id="UP000604825">
    <property type="component" value="Unassembled WGS sequence"/>
</dbReference>
<dbReference type="Pfam" id="PF07712">
    <property type="entry name" value="SURNod19"/>
    <property type="match status" value="2"/>
</dbReference>
<feature type="chain" id="PRO_5032344286" evidence="1">
    <location>
        <begin position="21"/>
        <end position="396"/>
    </location>
</feature>
<dbReference type="EMBL" id="CAJGYO010000007">
    <property type="protein sequence ID" value="CAD6245833.1"/>
    <property type="molecule type" value="Genomic_DNA"/>
</dbReference>
<dbReference type="AlphaFoldDB" id="A0A811PRB3"/>
<feature type="signal peptide" evidence="1">
    <location>
        <begin position="1"/>
        <end position="20"/>
    </location>
</feature>
<dbReference type="PANTHER" id="PTHR33390:SF1">
    <property type="entry name" value="STRESS UP-REGULATED NOD 19 PROTEIN"/>
    <property type="match status" value="1"/>
</dbReference>
<keyword evidence="1" id="KW-0732">Signal</keyword>
<protein>
    <submittedName>
        <fullName evidence="2">Uncharacterized protein</fullName>
    </submittedName>
</protein>